<dbReference type="AlphaFoldDB" id="A0A9D1GXH2"/>
<evidence type="ECO:0000256" key="2">
    <source>
        <dbReference type="ARBA" id="ARBA00022801"/>
    </source>
</evidence>
<dbReference type="PANTHER" id="PTHR43046:SF16">
    <property type="entry name" value="ADP-RIBOSE PYROPHOSPHATASE YJHB-RELATED"/>
    <property type="match status" value="1"/>
</dbReference>
<evidence type="ECO:0000256" key="1">
    <source>
        <dbReference type="ARBA" id="ARBA00001946"/>
    </source>
</evidence>
<dbReference type="Gene3D" id="3.90.79.10">
    <property type="entry name" value="Nucleoside Triphosphate Pyrophosphohydrolase"/>
    <property type="match status" value="1"/>
</dbReference>
<dbReference type="PROSITE" id="PS51462">
    <property type="entry name" value="NUDIX"/>
    <property type="match status" value="1"/>
</dbReference>
<dbReference type="PANTHER" id="PTHR43046">
    <property type="entry name" value="GDP-MANNOSE MANNOSYL HYDROLASE"/>
    <property type="match status" value="1"/>
</dbReference>
<dbReference type="InterPro" id="IPR020476">
    <property type="entry name" value="Nudix_hydrolase"/>
</dbReference>
<comment type="cofactor">
    <cofactor evidence="1">
        <name>Mg(2+)</name>
        <dbReference type="ChEBI" id="CHEBI:18420"/>
    </cofactor>
</comment>
<dbReference type="Pfam" id="PF00293">
    <property type="entry name" value="NUDIX"/>
    <property type="match status" value="1"/>
</dbReference>
<dbReference type="InterPro" id="IPR015797">
    <property type="entry name" value="NUDIX_hydrolase-like_dom_sf"/>
</dbReference>
<comment type="caution">
    <text evidence="4">The sequence shown here is derived from an EMBL/GenBank/DDBJ whole genome shotgun (WGS) entry which is preliminary data.</text>
</comment>
<evidence type="ECO:0000259" key="3">
    <source>
        <dbReference type="PROSITE" id="PS51462"/>
    </source>
</evidence>
<proteinExistence type="predicted"/>
<evidence type="ECO:0000313" key="5">
    <source>
        <dbReference type="Proteomes" id="UP000886842"/>
    </source>
</evidence>
<reference evidence="4" key="1">
    <citation type="submission" date="2020-10" db="EMBL/GenBank/DDBJ databases">
        <authorList>
            <person name="Gilroy R."/>
        </authorList>
    </citation>
    <scope>NUCLEOTIDE SEQUENCE</scope>
    <source>
        <strain evidence="4">ChiGjej1B1-24693</strain>
    </source>
</reference>
<name>A0A9D1GXH2_9ACTN</name>
<dbReference type="SUPFAM" id="SSF55811">
    <property type="entry name" value="Nudix"/>
    <property type="match status" value="1"/>
</dbReference>
<accession>A0A9D1GXH2</accession>
<dbReference type="Proteomes" id="UP000886842">
    <property type="component" value="Unassembled WGS sequence"/>
</dbReference>
<organism evidence="4 5">
    <name type="scientific">Candidatus Avipropionibacterium avicola</name>
    <dbReference type="NCBI Taxonomy" id="2840701"/>
    <lineage>
        <taxon>Bacteria</taxon>
        <taxon>Bacillati</taxon>
        <taxon>Actinomycetota</taxon>
        <taxon>Actinomycetes</taxon>
        <taxon>Propionibacteriales</taxon>
        <taxon>Propionibacteriaceae</taxon>
        <taxon>Propionibacteriaceae incertae sedis</taxon>
        <taxon>Candidatus Avipropionibacterium</taxon>
    </lineage>
</organism>
<feature type="domain" description="Nudix hydrolase" evidence="3">
    <location>
        <begin position="1"/>
        <end position="128"/>
    </location>
</feature>
<gene>
    <name evidence="4" type="ORF">IAA98_06810</name>
</gene>
<dbReference type="EMBL" id="DVLP01000208">
    <property type="protein sequence ID" value="HIT75276.1"/>
    <property type="molecule type" value="Genomic_DNA"/>
</dbReference>
<reference evidence="4" key="2">
    <citation type="journal article" date="2021" name="PeerJ">
        <title>Extensive microbial diversity within the chicken gut microbiome revealed by metagenomics and culture.</title>
        <authorList>
            <person name="Gilroy R."/>
            <person name="Ravi A."/>
            <person name="Getino M."/>
            <person name="Pursley I."/>
            <person name="Horton D.L."/>
            <person name="Alikhan N.F."/>
            <person name="Baker D."/>
            <person name="Gharbi K."/>
            <person name="Hall N."/>
            <person name="Watson M."/>
            <person name="Adriaenssens E.M."/>
            <person name="Foster-Nyarko E."/>
            <person name="Jarju S."/>
            <person name="Secka A."/>
            <person name="Antonio M."/>
            <person name="Oren A."/>
            <person name="Chaudhuri R.R."/>
            <person name="La Ragione R."/>
            <person name="Hildebrand F."/>
            <person name="Pallen M.J."/>
        </authorList>
    </citation>
    <scope>NUCLEOTIDE SEQUENCE</scope>
    <source>
        <strain evidence="4">ChiGjej1B1-24693</strain>
    </source>
</reference>
<dbReference type="InterPro" id="IPR000086">
    <property type="entry name" value="NUDIX_hydrolase_dom"/>
</dbReference>
<dbReference type="PRINTS" id="PR00502">
    <property type="entry name" value="NUDIXFAMILY"/>
</dbReference>
<sequence>MQRTGAYGICVRDGRILLSRYLSGRWSLPGGGVDFGEHPEASVVREVAEETGYACEVTELIGIESGGWTTRDQVPVHSISILYGIEVTGGELTHEVDGTSDMAAWIALDEIATRPHTKTLDAVLARLDVVGTRPSR</sequence>
<protein>
    <submittedName>
        <fullName evidence="4">NUDIX domain-containing protein</fullName>
    </submittedName>
</protein>
<evidence type="ECO:0000313" key="4">
    <source>
        <dbReference type="EMBL" id="HIT75276.1"/>
    </source>
</evidence>
<keyword evidence="2" id="KW-0378">Hydrolase</keyword>
<dbReference type="GO" id="GO:0016787">
    <property type="term" value="F:hydrolase activity"/>
    <property type="evidence" value="ECO:0007669"/>
    <property type="project" value="UniProtKB-KW"/>
</dbReference>